<dbReference type="eggNOG" id="COG3328">
    <property type="taxonomic scope" value="Bacteria"/>
</dbReference>
<dbReference type="GO" id="GO:0006313">
    <property type="term" value="P:DNA transposition"/>
    <property type="evidence" value="ECO:0007669"/>
    <property type="project" value="UniProtKB-UniRule"/>
</dbReference>
<comment type="function">
    <text evidence="1 6">Required for the transposition of the insertion element.</text>
</comment>
<dbReference type="GO" id="GO:0003677">
    <property type="term" value="F:DNA binding"/>
    <property type="evidence" value="ECO:0007669"/>
    <property type="project" value="UniProtKB-UniRule"/>
</dbReference>
<organism evidence="8 9">
    <name type="scientific">Olsenella profusa F0195</name>
    <dbReference type="NCBI Taxonomy" id="1125712"/>
    <lineage>
        <taxon>Bacteria</taxon>
        <taxon>Bacillati</taxon>
        <taxon>Actinomycetota</taxon>
        <taxon>Coriobacteriia</taxon>
        <taxon>Coriobacteriales</taxon>
        <taxon>Atopobiaceae</taxon>
        <taxon>Olsenella</taxon>
    </lineage>
</organism>
<dbReference type="PANTHER" id="PTHR33217:SF7">
    <property type="entry name" value="TRANSPOSASE FOR INSERTION SEQUENCE ELEMENT IS1081"/>
    <property type="match status" value="1"/>
</dbReference>
<accession>U2TU36</accession>
<dbReference type="EMBL" id="AWEZ01000025">
    <property type="protein sequence ID" value="ERL09588.1"/>
    <property type="molecule type" value="Genomic_DNA"/>
</dbReference>
<protein>
    <recommendedName>
        <fullName evidence="6">Mutator family transposase</fullName>
    </recommendedName>
</protein>
<evidence type="ECO:0000256" key="2">
    <source>
        <dbReference type="ARBA" id="ARBA00010961"/>
    </source>
</evidence>
<keyword evidence="6" id="KW-0814">Transposable element</keyword>
<keyword evidence="4 6" id="KW-0238">DNA-binding</keyword>
<proteinExistence type="inferred from homology"/>
<keyword evidence="3 6" id="KW-0815">Transposition</keyword>
<dbReference type="Proteomes" id="UP000016638">
    <property type="component" value="Unassembled WGS sequence"/>
</dbReference>
<dbReference type="Pfam" id="PF00872">
    <property type="entry name" value="Transposase_mut"/>
    <property type="match status" value="1"/>
</dbReference>
<feature type="compositionally biased region" description="Basic and acidic residues" evidence="7">
    <location>
        <begin position="25"/>
        <end position="38"/>
    </location>
</feature>
<dbReference type="PATRIC" id="fig|1125712.3.peg.688"/>
<evidence type="ECO:0000256" key="3">
    <source>
        <dbReference type="ARBA" id="ARBA00022578"/>
    </source>
</evidence>
<evidence type="ECO:0000313" key="8">
    <source>
        <dbReference type="EMBL" id="ERL09588.1"/>
    </source>
</evidence>
<dbReference type="AlphaFoldDB" id="U2TU36"/>
<evidence type="ECO:0000256" key="4">
    <source>
        <dbReference type="ARBA" id="ARBA00023125"/>
    </source>
</evidence>
<comment type="similarity">
    <text evidence="2 6">Belongs to the transposase mutator family.</text>
</comment>
<dbReference type="InterPro" id="IPR001207">
    <property type="entry name" value="Transposase_mutator"/>
</dbReference>
<dbReference type="PANTHER" id="PTHR33217">
    <property type="entry name" value="TRANSPOSASE FOR INSERTION SEQUENCE ELEMENT IS1081"/>
    <property type="match status" value="1"/>
</dbReference>
<dbReference type="RefSeq" id="WP_021725527.1">
    <property type="nucleotide sequence ID" value="NZ_AWEZ01000025.1"/>
</dbReference>
<reference evidence="8 9" key="1">
    <citation type="submission" date="2013-08" db="EMBL/GenBank/DDBJ databases">
        <authorList>
            <person name="Durkin A.S."/>
            <person name="Haft D.R."/>
            <person name="McCorrison J."/>
            <person name="Torralba M."/>
            <person name="Gillis M."/>
            <person name="Haft D.H."/>
            <person name="Methe B."/>
            <person name="Sutton G."/>
            <person name="Nelson K.E."/>
        </authorList>
    </citation>
    <scope>NUCLEOTIDE SEQUENCE [LARGE SCALE GENOMIC DNA]</scope>
    <source>
        <strain evidence="8 9">F0195</strain>
    </source>
</reference>
<keyword evidence="9" id="KW-1185">Reference proteome</keyword>
<dbReference type="GO" id="GO:0004803">
    <property type="term" value="F:transposase activity"/>
    <property type="evidence" value="ECO:0007669"/>
    <property type="project" value="UniProtKB-UniRule"/>
</dbReference>
<gene>
    <name evidence="8" type="ORF">HMPREF1316_2638</name>
</gene>
<keyword evidence="5 6" id="KW-0233">DNA recombination</keyword>
<evidence type="ECO:0000256" key="6">
    <source>
        <dbReference type="RuleBase" id="RU365089"/>
    </source>
</evidence>
<evidence type="ECO:0000313" key="9">
    <source>
        <dbReference type="Proteomes" id="UP000016638"/>
    </source>
</evidence>
<evidence type="ECO:0000256" key="5">
    <source>
        <dbReference type="ARBA" id="ARBA00023172"/>
    </source>
</evidence>
<evidence type="ECO:0000256" key="1">
    <source>
        <dbReference type="ARBA" id="ARBA00002190"/>
    </source>
</evidence>
<feature type="non-terminal residue" evidence="8">
    <location>
        <position position="1"/>
    </location>
</feature>
<sequence length="175" mass="19134">QGRGRLRDPLGPARPARHGLQARSQDPRRRNVLDKAPRARREALAASLEAIRAQESGAKCLAKDREVASELGAPKPEAAAGAVESGAEGTPAYALLPPERWRRIRANNGIERLNREIEGCTDAVGSFPAGTAAVMLAAARCEYVAEGSWRSRRYLDADLLRGWDEREVLKGWQDD</sequence>
<name>U2TU36_9ACTN</name>
<feature type="region of interest" description="Disordered" evidence="7">
    <location>
        <begin position="1"/>
        <end position="38"/>
    </location>
</feature>
<comment type="caution">
    <text evidence="8">The sequence shown here is derived from an EMBL/GenBank/DDBJ whole genome shotgun (WGS) entry which is preliminary data.</text>
</comment>
<evidence type="ECO:0000256" key="7">
    <source>
        <dbReference type="SAM" id="MobiDB-lite"/>
    </source>
</evidence>